<gene>
    <name evidence="1" type="ORF">SAMN05660429_01451</name>
</gene>
<dbReference type="Proteomes" id="UP000199308">
    <property type="component" value="Unassembled WGS sequence"/>
</dbReference>
<organism evidence="1 2">
    <name type="scientific">Thalassotalea agarivorans</name>
    <name type="common">Thalassomonas agarivorans</name>
    <dbReference type="NCBI Taxonomy" id="349064"/>
    <lineage>
        <taxon>Bacteria</taxon>
        <taxon>Pseudomonadati</taxon>
        <taxon>Pseudomonadota</taxon>
        <taxon>Gammaproteobacteria</taxon>
        <taxon>Alteromonadales</taxon>
        <taxon>Colwelliaceae</taxon>
        <taxon>Thalassotalea</taxon>
    </lineage>
</organism>
<evidence type="ECO:0000313" key="2">
    <source>
        <dbReference type="Proteomes" id="UP000199308"/>
    </source>
</evidence>
<proteinExistence type="predicted"/>
<name>A0A1I0DBK1_THASX</name>
<sequence>MKVSTVFLVFVVASTFLFQNHAIPLSIKNQEQHFYFENFSREVSSPIELIHLLCHKKKVTS</sequence>
<keyword evidence="2" id="KW-1185">Reference proteome</keyword>
<dbReference type="STRING" id="349064.SAMN05660429_01451"/>
<dbReference type="EMBL" id="FOHK01000006">
    <property type="protein sequence ID" value="SET29677.1"/>
    <property type="molecule type" value="Genomic_DNA"/>
</dbReference>
<evidence type="ECO:0000313" key="1">
    <source>
        <dbReference type="EMBL" id="SET29677.1"/>
    </source>
</evidence>
<protein>
    <submittedName>
        <fullName evidence="1">Uncharacterized protein</fullName>
    </submittedName>
</protein>
<dbReference type="AlphaFoldDB" id="A0A1I0DBK1"/>
<reference evidence="1 2" key="1">
    <citation type="submission" date="2016-10" db="EMBL/GenBank/DDBJ databases">
        <authorList>
            <person name="de Groot N.N."/>
        </authorList>
    </citation>
    <scope>NUCLEOTIDE SEQUENCE [LARGE SCALE GENOMIC DNA]</scope>
    <source>
        <strain evidence="1 2">DSM 19706</strain>
    </source>
</reference>
<accession>A0A1I0DBK1</accession>